<dbReference type="PANTHER" id="PTHR31088:SF6">
    <property type="entry name" value="PHAGE SHOCK PROTEIN A"/>
    <property type="match status" value="1"/>
</dbReference>
<evidence type="ECO:0000313" key="5">
    <source>
        <dbReference type="Proteomes" id="UP001370348"/>
    </source>
</evidence>
<dbReference type="InterPro" id="IPR007157">
    <property type="entry name" value="PspA_VIPP1"/>
</dbReference>
<reference evidence="4 5" key="1">
    <citation type="submission" date="2021-12" db="EMBL/GenBank/DDBJ databases">
        <title>Discovery of the Pendulisporaceae a myxobacterial family with distinct sporulation behavior and unique specialized metabolism.</title>
        <authorList>
            <person name="Garcia R."/>
            <person name="Popoff A."/>
            <person name="Bader C.D."/>
            <person name="Loehr J."/>
            <person name="Walesch S."/>
            <person name="Walt C."/>
            <person name="Boldt J."/>
            <person name="Bunk B."/>
            <person name="Haeckl F.J.F.P.J."/>
            <person name="Gunesch A.P."/>
            <person name="Birkelbach J."/>
            <person name="Nuebel U."/>
            <person name="Pietschmann T."/>
            <person name="Bach T."/>
            <person name="Mueller R."/>
        </authorList>
    </citation>
    <scope>NUCLEOTIDE SEQUENCE [LARGE SCALE GENOMIC DNA]</scope>
    <source>
        <strain evidence="4 5">MSr11954</strain>
    </source>
</reference>
<feature type="coiled-coil region" evidence="2">
    <location>
        <begin position="115"/>
        <end position="188"/>
    </location>
</feature>
<dbReference type="Pfam" id="PF04012">
    <property type="entry name" value="PspA_IM30"/>
    <property type="match status" value="1"/>
</dbReference>
<dbReference type="EMBL" id="CP089984">
    <property type="protein sequence ID" value="WXB12320.1"/>
    <property type="molecule type" value="Genomic_DNA"/>
</dbReference>
<feature type="region of interest" description="Disordered" evidence="3">
    <location>
        <begin position="224"/>
        <end position="291"/>
    </location>
</feature>
<evidence type="ECO:0000313" key="4">
    <source>
        <dbReference type="EMBL" id="WXB12320.1"/>
    </source>
</evidence>
<dbReference type="Proteomes" id="UP001370348">
    <property type="component" value="Chromosome"/>
</dbReference>
<evidence type="ECO:0000256" key="2">
    <source>
        <dbReference type="SAM" id="Coils"/>
    </source>
</evidence>
<keyword evidence="2" id="KW-0175">Coiled coil</keyword>
<accession>A0ABZ2LNK3</accession>
<name>A0ABZ2LNK3_9BACT</name>
<protein>
    <submittedName>
        <fullName evidence="4">PspA/IM30 family protein</fullName>
    </submittedName>
</protein>
<keyword evidence="5" id="KW-1185">Reference proteome</keyword>
<evidence type="ECO:0000256" key="1">
    <source>
        <dbReference type="ARBA" id="ARBA00043985"/>
    </source>
</evidence>
<evidence type="ECO:0000256" key="3">
    <source>
        <dbReference type="SAM" id="MobiDB-lite"/>
    </source>
</evidence>
<dbReference type="PANTHER" id="PTHR31088">
    <property type="entry name" value="MEMBRANE-ASSOCIATED PROTEIN VIPP1, CHLOROPLASTIC"/>
    <property type="match status" value="1"/>
</dbReference>
<sequence>MGIFSRLAQLIKSNLNDLISKSEDPEKMLNQVVLDMNNQLVEAKKQVAASIADEKRLAKQHEQEAANATEWERRAMMALRAGNEELAKEALARKKEHDQLAATFKEQWQKQKAAVDSLKRALRMLNDKIEEAKRKKNVLIARKKRAEAQRAIQETMSGLRDQSAFETFERMSNKIDQLEAEAEAGAEIQEEYTGDVLAAQFANLEKTAGADEELLALKRKMGLAPPEEAPPAKVAEPIQARVDATADFDARLAEASPPTHAASAREQEELAAALEELEAEQQGTQQRKAGH</sequence>
<proteinExistence type="inferred from homology"/>
<comment type="similarity">
    <text evidence="1">Belongs to the PspA/Vipp/IM30 family.</text>
</comment>
<organism evidence="4 5">
    <name type="scientific">Pendulispora albinea</name>
    <dbReference type="NCBI Taxonomy" id="2741071"/>
    <lineage>
        <taxon>Bacteria</taxon>
        <taxon>Pseudomonadati</taxon>
        <taxon>Myxococcota</taxon>
        <taxon>Myxococcia</taxon>
        <taxon>Myxococcales</taxon>
        <taxon>Sorangiineae</taxon>
        <taxon>Pendulisporaceae</taxon>
        <taxon>Pendulispora</taxon>
    </lineage>
</organism>
<dbReference type="RefSeq" id="WP_394821942.1">
    <property type="nucleotide sequence ID" value="NZ_CP089984.1"/>
</dbReference>
<gene>
    <name evidence="4" type="ORF">LZC94_31285</name>
</gene>